<comment type="caution">
    <text evidence="2">The sequence shown here is derived from an EMBL/GenBank/DDBJ whole genome shotgun (WGS) entry which is preliminary data.</text>
</comment>
<organism evidence="2 3">
    <name type="scientific">Sordaria brevicollis</name>
    <dbReference type="NCBI Taxonomy" id="83679"/>
    <lineage>
        <taxon>Eukaryota</taxon>
        <taxon>Fungi</taxon>
        <taxon>Dikarya</taxon>
        <taxon>Ascomycota</taxon>
        <taxon>Pezizomycotina</taxon>
        <taxon>Sordariomycetes</taxon>
        <taxon>Sordariomycetidae</taxon>
        <taxon>Sordariales</taxon>
        <taxon>Sordariaceae</taxon>
        <taxon>Sordaria</taxon>
    </lineage>
</organism>
<keyword evidence="3" id="KW-1185">Reference proteome</keyword>
<evidence type="ECO:0000256" key="1">
    <source>
        <dbReference type="SAM" id="MobiDB-lite"/>
    </source>
</evidence>
<reference evidence="2" key="1">
    <citation type="journal article" date="2023" name="Mol. Phylogenet. Evol.">
        <title>Genome-scale phylogeny and comparative genomics of the fungal order Sordariales.</title>
        <authorList>
            <person name="Hensen N."/>
            <person name="Bonometti L."/>
            <person name="Westerberg I."/>
            <person name="Brannstrom I.O."/>
            <person name="Guillou S."/>
            <person name="Cros-Aarteil S."/>
            <person name="Calhoun S."/>
            <person name="Haridas S."/>
            <person name="Kuo A."/>
            <person name="Mondo S."/>
            <person name="Pangilinan J."/>
            <person name="Riley R."/>
            <person name="LaButti K."/>
            <person name="Andreopoulos B."/>
            <person name="Lipzen A."/>
            <person name="Chen C."/>
            <person name="Yan M."/>
            <person name="Daum C."/>
            <person name="Ng V."/>
            <person name="Clum A."/>
            <person name="Steindorff A."/>
            <person name="Ohm R.A."/>
            <person name="Martin F."/>
            <person name="Silar P."/>
            <person name="Natvig D.O."/>
            <person name="Lalanne C."/>
            <person name="Gautier V."/>
            <person name="Ament-Velasquez S.L."/>
            <person name="Kruys A."/>
            <person name="Hutchinson M.I."/>
            <person name="Powell A.J."/>
            <person name="Barry K."/>
            <person name="Miller A.N."/>
            <person name="Grigoriev I.V."/>
            <person name="Debuchy R."/>
            <person name="Gladieux P."/>
            <person name="Hiltunen Thoren M."/>
            <person name="Johannesson H."/>
        </authorList>
    </citation>
    <scope>NUCLEOTIDE SEQUENCE</scope>
    <source>
        <strain evidence="2">FGSC 1904</strain>
    </source>
</reference>
<sequence>MFPSTRMAVFAPSSLVKHSRHLLRNTHTSPVSGIQTSSRHGYATGRKQAGKSGTTGKQQPAPSGQPKRADPKSPEYKAYQRIWTTVMIGTPIILVCSYELWQRLVEGKKPLSLEPKDTTALTDLTPHSGKPTTAS</sequence>
<dbReference type="EMBL" id="JAUTDP010000013">
    <property type="protein sequence ID" value="KAK3391475.1"/>
    <property type="molecule type" value="Genomic_DNA"/>
</dbReference>
<proteinExistence type="predicted"/>
<accession>A0AAE0P1C7</accession>
<reference evidence="2" key="2">
    <citation type="submission" date="2023-07" db="EMBL/GenBank/DDBJ databases">
        <authorList>
            <consortium name="Lawrence Berkeley National Laboratory"/>
            <person name="Haridas S."/>
            <person name="Hensen N."/>
            <person name="Bonometti L."/>
            <person name="Westerberg I."/>
            <person name="Brannstrom I.O."/>
            <person name="Guillou S."/>
            <person name="Cros-Aarteil S."/>
            <person name="Calhoun S."/>
            <person name="Kuo A."/>
            <person name="Mondo S."/>
            <person name="Pangilinan J."/>
            <person name="Riley R."/>
            <person name="LaButti K."/>
            <person name="Andreopoulos B."/>
            <person name="Lipzen A."/>
            <person name="Chen C."/>
            <person name="Yanf M."/>
            <person name="Daum C."/>
            <person name="Ng V."/>
            <person name="Clum A."/>
            <person name="Steindorff A."/>
            <person name="Ohm R."/>
            <person name="Martin F."/>
            <person name="Silar P."/>
            <person name="Natvig D."/>
            <person name="Lalanne C."/>
            <person name="Gautier V."/>
            <person name="Ament-velasquez S.L."/>
            <person name="Kruys A."/>
            <person name="Hutchinson M.I."/>
            <person name="Powell A.J."/>
            <person name="Barry K."/>
            <person name="Miller A.N."/>
            <person name="Grigoriev I.V."/>
            <person name="Debuchy R."/>
            <person name="Gladieux P."/>
            <person name="Thoren M.H."/>
            <person name="Johannesson H."/>
        </authorList>
    </citation>
    <scope>NUCLEOTIDE SEQUENCE</scope>
    <source>
        <strain evidence="2">FGSC 1904</strain>
    </source>
</reference>
<dbReference type="AlphaFoldDB" id="A0AAE0P1C7"/>
<evidence type="ECO:0000313" key="2">
    <source>
        <dbReference type="EMBL" id="KAK3391475.1"/>
    </source>
</evidence>
<gene>
    <name evidence="2" type="ORF">B0T20DRAFT_80361</name>
</gene>
<feature type="region of interest" description="Disordered" evidence="1">
    <location>
        <begin position="116"/>
        <end position="135"/>
    </location>
</feature>
<evidence type="ECO:0000313" key="3">
    <source>
        <dbReference type="Proteomes" id="UP001281003"/>
    </source>
</evidence>
<name>A0AAE0P1C7_SORBR</name>
<dbReference type="Proteomes" id="UP001281003">
    <property type="component" value="Unassembled WGS sequence"/>
</dbReference>
<feature type="region of interest" description="Disordered" evidence="1">
    <location>
        <begin position="24"/>
        <end position="74"/>
    </location>
</feature>
<feature type="compositionally biased region" description="Polar residues" evidence="1">
    <location>
        <begin position="25"/>
        <end position="39"/>
    </location>
</feature>
<feature type="compositionally biased region" description="Polar residues" evidence="1">
    <location>
        <begin position="51"/>
        <end position="62"/>
    </location>
</feature>
<protein>
    <submittedName>
        <fullName evidence="2">Uncharacterized protein</fullName>
    </submittedName>
</protein>